<evidence type="ECO:0000313" key="1">
    <source>
        <dbReference type="EMBL" id="AEE16791.1"/>
    </source>
</evidence>
<dbReference type="Proteomes" id="UP000006546">
    <property type="component" value="Chromosome"/>
</dbReference>
<dbReference type="RefSeq" id="WP_013758496.1">
    <property type="nucleotide sequence ID" value="NC_015500.1"/>
</dbReference>
<dbReference type="HOGENOM" id="CLU_125010_1_0_12"/>
<dbReference type="PANTHER" id="PTHR35866:SF1">
    <property type="entry name" value="YKGJ FAMILY CYSTEINE CLUSTER PROTEIN"/>
    <property type="match status" value="1"/>
</dbReference>
<gene>
    <name evidence="1" type="ordered locus">Trebr_1367</name>
</gene>
<dbReference type="PANTHER" id="PTHR35866">
    <property type="entry name" value="PUTATIVE-RELATED"/>
    <property type="match status" value="1"/>
</dbReference>
<dbReference type="AlphaFoldDB" id="F4LMP4"/>
<keyword evidence="2" id="KW-1185">Reference proteome</keyword>
<evidence type="ECO:0000313" key="2">
    <source>
        <dbReference type="Proteomes" id="UP000006546"/>
    </source>
</evidence>
<dbReference type="KEGG" id="tbe:Trebr_1367"/>
<evidence type="ECO:0008006" key="3">
    <source>
        <dbReference type="Google" id="ProtNLM"/>
    </source>
</evidence>
<dbReference type="InterPro" id="IPR005358">
    <property type="entry name" value="Puta_zinc/iron-chelating_dom"/>
</dbReference>
<dbReference type="eggNOG" id="COG0727">
    <property type="taxonomic scope" value="Bacteria"/>
</dbReference>
<dbReference type="STRING" id="906968.Trebr_1367"/>
<proteinExistence type="predicted"/>
<reference evidence="2" key="1">
    <citation type="submission" date="2011-04" db="EMBL/GenBank/DDBJ databases">
        <title>The complete genome of Treponema brennaborense DSM 12168.</title>
        <authorList>
            <person name="Lucas S."/>
            <person name="Han J."/>
            <person name="Lapidus A."/>
            <person name="Bruce D."/>
            <person name="Goodwin L."/>
            <person name="Pitluck S."/>
            <person name="Peters L."/>
            <person name="Kyrpides N."/>
            <person name="Mavromatis K."/>
            <person name="Ivanova N."/>
            <person name="Mikhailova N."/>
            <person name="Pagani I."/>
            <person name="Teshima H."/>
            <person name="Detter J.C."/>
            <person name="Tapia R."/>
            <person name="Han C."/>
            <person name="Land M."/>
            <person name="Hauser L."/>
            <person name="Markowitz V."/>
            <person name="Cheng J.-F."/>
            <person name="Hugenholtz P."/>
            <person name="Woyke T."/>
            <person name="Wu D."/>
            <person name="Gronow S."/>
            <person name="Wellnitz S."/>
            <person name="Brambilla E."/>
            <person name="Klenk H.-P."/>
            <person name="Eisen J.A."/>
        </authorList>
    </citation>
    <scope>NUCLEOTIDE SEQUENCE [LARGE SCALE GENOMIC DNA]</scope>
    <source>
        <strain evidence="2">DSM 12168 / CIP 105900 / DD5/3</strain>
    </source>
</reference>
<protein>
    <recommendedName>
        <fullName evidence="3">Fe-S oxidoreductase</fullName>
    </recommendedName>
</protein>
<sequence length="148" mass="17453">MLPEVFYENGLRFSCQRCSRCCRHEPGFVYLSRNDLTNLCRWFNLEEDVFIRTYCRWVPYYDGTDVLCLQEKLGYDCVLWDGECTAYAARPLQCSVYPFWSFLLENETAWNDEAASCPGINRGELHGKEEIEKKLAGYRNNTVIRKMK</sequence>
<dbReference type="EMBL" id="CP002696">
    <property type="protein sequence ID" value="AEE16791.1"/>
    <property type="molecule type" value="Genomic_DNA"/>
</dbReference>
<accession>F4LMP4</accession>
<name>F4LMP4_TREBD</name>
<dbReference type="Pfam" id="PF03692">
    <property type="entry name" value="CxxCxxCC"/>
    <property type="match status" value="1"/>
</dbReference>
<organism evidence="1 2">
    <name type="scientific">Treponema brennaborense (strain DSM 12168 / CIP 105900 / DD5/3)</name>
    <dbReference type="NCBI Taxonomy" id="906968"/>
    <lineage>
        <taxon>Bacteria</taxon>
        <taxon>Pseudomonadati</taxon>
        <taxon>Spirochaetota</taxon>
        <taxon>Spirochaetia</taxon>
        <taxon>Spirochaetales</taxon>
        <taxon>Treponemataceae</taxon>
        <taxon>Treponema</taxon>
    </lineage>
</organism>